<evidence type="ECO:0000313" key="3">
    <source>
        <dbReference type="Proteomes" id="UP001168435"/>
    </source>
</evidence>
<gene>
    <name evidence="2" type="ORF">QVN30_07760</name>
</gene>
<reference evidence="2" key="2">
    <citation type="submission" date="2024-05" db="EMBL/GenBank/DDBJ databases">
        <title>Identification and characterization of horizontal gene transfer across gut microbiota members of farm animals based on homology search.</title>
        <authorList>
            <person name="Schwarzerova J."/>
            <person name="Nykrynova M."/>
            <person name="Jureckova K."/>
            <person name="Cejkova D."/>
            <person name="Rychlik I."/>
        </authorList>
    </citation>
    <scope>NUCLEOTIDE SEQUENCE</scope>
    <source>
        <strain evidence="2">176_SSukc20</strain>
    </source>
</reference>
<evidence type="ECO:0000259" key="1">
    <source>
        <dbReference type="Pfam" id="PF06605"/>
    </source>
</evidence>
<keyword evidence="3" id="KW-1185">Reference proteome</keyword>
<accession>A0ABT7XFQ1</accession>
<proteinExistence type="predicted"/>
<dbReference type="EMBL" id="JAUEIQ010000007">
    <property type="protein sequence ID" value="MDN0064201.1"/>
    <property type="molecule type" value="Genomic_DNA"/>
</dbReference>
<dbReference type="InterPro" id="IPR007119">
    <property type="entry name" value="Phage_tail_spike_N"/>
</dbReference>
<dbReference type="InterPro" id="IPR010572">
    <property type="entry name" value="Tail_dom"/>
</dbReference>
<dbReference type="RefSeq" id="WP_289820877.1">
    <property type="nucleotide sequence ID" value="NZ_JAUEIM010000020.1"/>
</dbReference>
<feature type="domain" description="Tail spike" evidence="1">
    <location>
        <begin position="93"/>
        <end position="358"/>
    </location>
</feature>
<evidence type="ECO:0000313" key="2">
    <source>
        <dbReference type="EMBL" id="MDN0064201.1"/>
    </source>
</evidence>
<comment type="caution">
    <text evidence="2">The sequence shown here is derived from an EMBL/GenBank/DDBJ whole genome shotgun (WGS) entry which is preliminary data.</text>
</comment>
<reference evidence="2" key="1">
    <citation type="submission" date="2023-06" db="EMBL/GenBank/DDBJ databases">
        <authorList>
            <person name="Zeman M."/>
            <person name="Kubasova T."/>
            <person name="Jahodarova E."/>
            <person name="Nykrynova M."/>
            <person name="Rychlik I."/>
        </authorList>
    </citation>
    <scope>NUCLEOTIDE SEQUENCE</scope>
    <source>
        <strain evidence="2">176_SSukc20</strain>
    </source>
</reference>
<sequence>MRVDVYDRQGGFVYTIGSSALLSFVHSDELNGDDHVDITTTYQLSSGYRLVWKDLTGRYHEHICQDPVAGRTSVGSPTWTDTAINSIAETSGDRIDDKRPYGYSFLAALQVALEPTRWQVGTVDQPGTVSDSLTFYHTTARAAINAILECGGELETEIEVGPAGIESRKVSIRAHVGEQGGRRRFTYGKDLVGVERTEHWTPITACVGYGKGLETDAGGYGRKLTFEDVNGGRDYVEDLDALELYGRPDGKGGLAHIWGTYENQDCEDASQLLEETRAYLEAHKDPGVTYEASVIDLVAMGRTWEGVAKGDDVQLVDTCFTPTLRCQGRVSKISTDLLQGTSEITLGNVTETLTDAWQQQQQQISNINKHSPSWDIAANTPYVYLEQLVAKLNERFNVAGMSYTHTSFEHGTIWSSVPLDEDGRPTKAGAQGIQLCSQGFRIAGGTKADGSFDWRTFGTGSGFTADLITSGTINANLIKAGVLQVDRDGQIVFRADFASGDVIISSTAAVGDSTIGDSVVSSAVEFGLSDSADVQPAEWGESVTWQLGKVLWQRTRYTTMGGETTYGDPFVVDTEEGTGVVSQTDQYYLSISPDSPQGGSWSDAQPEWVTGRHYWMRRKVEWSDGSVTYGDAYPATALTSANQSTDDLDAELDVEGVFNRLTDNGRLKGVYLSGGELYINGTYIRSGTIDANLIKAGILQDASGRNYWNLITGEINLDFTPDGMATTSYVNSQISSVNSRINTTNSNLSRVEQTADDAAYDSSIARNVTDRISIGRSGITITGTSGTKMSVATYTSQGFVVNASMAEINSRNAGLGVKDWGIAYQTTDESVRFWVTDGSSGATGGKANLYAEAGSWRFEVNADGVWYNGTKIN</sequence>
<organism evidence="2 3">
    <name type="scientific">Collinsella ihumii</name>
    <dbReference type="NCBI Taxonomy" id="1720204"/>
    <lineage>
        <taxon>Bacteria</taxon>
        <taxon>Bacillati</taxon>
        <taxon>Actinomycetota</taxon>
        <taxon>Coriobacteriia</taxon>
        <taxon>Coriobacteriales</taxon>
        <taxon>Coriobacteriaceae</taxon>
        <taxon>Collinsella</taxon>
    </lineage>
</organism>
<protein>
    <submittedName>
        <fullName evidence="2">Phage tail spike protein</fullName>
    </submittedName>
</protein>
<dbReference type="Proteomes" id="UP001168435">
    <property type="component" value="Unassembled WGS sequence"/>
</dbReference>
<dbReference type="Pfam" id="PF06605">
    <property type="entry name" value="Prophage_tail"/>
    <property type="match status" value="1"/>
</dbReference>
<dbReference type="NCBIfam" id="TIGR01665">
    <property type="entry name" value="put_anti_recept"/>
    <property type="match status" value="1"/>
</dbReference>
<name>A0ABT7XFQ1_9ACTN</name>